<organism evidence="5 6">
    <name type="scientific">Cronobacter malonaticus</name>
    <dbReference type="NCBI Taxonomy" id="413503"/>
    <lineage>
        <taxon>Bacteria</taxon>
        <taxon>Pseudomonadati</taxon>
        <taxon>Pseudomonadota</taxon>
        <taxon>Gammaproteobacteria</taxon>
        <taxon>Enterobacterales</taxon>
        <taxon>Enterobacteriaceae</taxon>
        <taxon>Cronobacter</taxon>
    </lineage>
</organism>
<dbReference type="EMBL" id="PQJL01000006">
    <property type="protein sequence ID" value="ROW62410.1"/>
    <property type="molecule type" value="Genomic_DNA"/>
</dbReference>
<dbReference type="Gene3D" id="2.30.110.50">
    <property type="match status" value="1"/>
</dbReference>
<dbReference type="InterPro" id="IPR017847">
    <property type="entry name" value="T6SS_RhsGE_Vgr_subset"/>
</dbReference>
<feature type="domain" description="Gp5/Type VI secretion system Vgr protein OB-fold" evidence="2">
    <location>
        <begin position="388"/>
        <end position="454"/>
    </location>
</feature>
<comment type="caution">
    <text evidence="5">The sequence shown here is derived from an EMBL/GenBank/DDBJ whole genome shotgun (WGS) entry which is preliminary data.</text>
</comment>
<dbReference type="InterPro" id="IPR006533">
    <property type="entry name" value="T6SS_Vgr_RhsGE"/>
</dbReference>
<dbReference type="Proteomes" id="UP000285793">
    <property type="component" value="Unassembled WGS sequence"/>
</dbReference>
<dbReference type="InterPro" id="IPR018769">
    <property type="entry name" value="VgrG2_DUF2345"/>
</dbReference>
<dbReference type="NCBIfam" id="TIGR01646">
    <property type="entry name" value="vgr_GE"/>
    <property type="match status" value="1"/>
</dbReference>
<dbReference type="Pfam" id="PF04717">
    <property type="entry name" value="Phage_base_V"/>
    <property type="match status" value="1"/>
</dbReference>
<proteinExistence type="inferred from homology"/>
<comment type="similarity">
    <text evidence="1">Belongs to the VgrG protein family.</text>
</comment>
<dbReference type="Gene3D" id="3.55.50.10">
    <property type="entry name" value="Baseplate protein-like domains"/>
    <property type="match status" value="1"/>
</dbReference>
<dbReference type="RefSeq" id="WP_123948272.1">
    <property type="nucleotide sequence ID" value="NZ_PQJL01000006.1"/>
</dbReference>
<evidence type="ECO:0000259" key="4">
    <source>
        <dbReference type="Pfam" id="PF13296"/>
    </source>
</evidence>
<dbReference type="Pfam" id="PF05954">
    <property type="entry name" value="Phage_GPD"/>
    <property type="match status" value="1"/>
</dbReference>
<dbReference type="InterPro" id="IPR006531">
    <property type="entry name" value="Gp5/Vgr_OB"/>
</dbReference>
<dbReference type="Pfam" id="PF13296">
    <property type="entry name" value="T6SS_Vgr"/>
    <property type="match status" value="1"/>
</dbReference>
<dbReference type="SUPFAM" id="SSF69255">
    <property type="entry name" value="gp5 N-terminal domain-like"/>
    <property type="match status" value="1"/>
</dbReference>
<feature type="domain" description="Putative type VI secretion system Rhs element associated Vgr" evidence="4">
    <location>
        <begin position="474"/>
        <end position="574"/>
    </location>
</feature>
<evidence type="ECO:0000256" key="1">
    <source>
        <dbReference type="ARBA" id="ARBA00005558"/>
    </source>
</evidence>
<dbReference type="InterPro" id="IPR028244">
    <property type="entry name" value="T6SS_Rhs_Vgr_dom"/>
</dbReference>
<dbReference type="Pfam" id="PF10106">
    <property type="entry name" value="DUF2345"/>
    <property type="match status" value="1"/>
</dbReference>
<evidence type="ECO:0000259" key="3">
    <source>
        <dbReference type="Pfam" id="PF10106"/>
    </source>
</evidence>
<protein>
    <submittedName>
        <fullName evidence="5">Type VI secretion system tip protein VgrG</fullName>
    </submittedName>
</protein>
<dbReference type="Gene3D" id="2.40.50.230">
    <property type="entry name" value="Gp5 N-terminal domain"/>
    <property type="match status" value="1"/>
</dbReference>
<dbReference type="InterPro" id="IPR037026">
    <property type="entry name" value="Vgr_OB-fold_dom_sf"/>
</dbReference>
<evidence type="ECO:0000313" key="5">
    <source>
        <dbReference type="EMBL" id="ROW62410.1"/>
    </source>
</evidence>
<dbReference type="Gene3D" id="4.10.220.110">
    <property type="match status" value="1"/>
</dbReference>
<name>A0A423XZG8_9ENTR</name>
<accession>A0A423XZG8</accession>
<feature type="domain" description="DUF2345" evidence="3">
    <location>
        <begin position="601"/>
        <end position="725"/>
    </location>
</feature>
<dbReference type="NCBIfam" id="TIGR03361">
    <property type="entry name" value="VI_Rhs_Vgr"/>
    <property type="match status" value="1"/>
</dbReference>
<gene>
    <name evidence="5" type="ORF">C3E80_07755</name>
</gene>
<reference evidence="5 6" key="1">
    <citation type="journal article" date="2018" name="Front. Microbiol.">
        <title>An Investigation of an Acute Gastroenteritis Outbreak: Cronobacter sakazakii, a Potential Cause of Food-Borne Illness.</title>
        <authorList>
            <person name="Yong W."/>
            <person name="Guo B."/>
            <person name="Shi X."/>
            <person name="Cheng T."/>
            <person name="Chen M."/>
            <person name="Jiang X."/>
            <person name="Ye Y."/>
            <person name="Wang J."/>
            <person name="Xie G."/>
            <person name="Ding J."/>
        </authorList>
    </citation>
    <scope>NUCLEOTIDE SEQUENCE [LARGE SCALE GENOMIC DNA]</scope>
    <source>
        <strain evidence="5 6">S1</strain>
    </source>
</reference>
<evidence type="ECO:0000259" key="2">
    <source>
        <dbReference type="Pfam" id="PF04717"/>
    </source>
</evidence>
<dbReference type="SUPFAM" id="SSF69279">
    <property type="entry name" value="Phage tail proteins"/>
    <property type="match status" value="2"/>
</dbReference>
<evidence type="ECO:0000313" key="6">
    <source>
        <dbReference type="Proteomes" id="UP000285793"/>
    </source>
</evidence>
<dbReference type="AlphaFoldDB" id="A0A423XZG8"/>
<sequence length="840" mass="94272">MKHAAITGNISLSRYHLNINGCPVKPDVLIFRGREALSEPFSWRIEFTTPHTVQREDILMKYARFDMNGLKTIYGVITRFAWLSTNADQSHYAVTLESRLALLSLTRRCAIFQNQSVPEVVEQVLRAHGLEGPDFEFRLSREYPYRDIITQWRETDLEFIQRILAEVGIWFRFAMNDATELDVVVFGDTQLQYEFDIRLPYREPSGLSAEESVWGVRTWHTVVPGLTHVNRYNYRSATSPMQAQVAVRSEAVTTGEHYRYGDLYQEEGDERDPEPATESGAFYARIDHECELNKSVRLHLFSNATHLAPGQVLEPQGNVITALKNGVLMTLLTYRGARDSRLHVSVWGQPYTERYCFRPDCPPRPEIHGTLPARVESREKHDIYAHLDEYGRYRVRLDVDRSDSERGFGYVWLRMAKPYTAEDAGWHMPLIDGTEVAIAWRHGDIDQPYIAYALHDSEHADVVNRDNRSQNILRTAGDNELRMEDRRGEEHVALTTPYGASQLNEGQVADAQGKPRGAGFELRTDEYGVIRVAKGLFITAEGQARAAGEVLDMETALKEIALCLQQIEELSRVAEQAQALQADIASQTAMFNERLRPLNQMIHAYGPQGVAFTSGEHMQLAAAKNVAINAGGDISVGVMGNITALAGDKLGLFAHTGPLSLKSGEGPVGMQAQNGRMSLAAQKKLTMTSTRDISFAGKKRITLIGGGSYLKIEQGKIEYGTTGVYLRRVPRTYVGAAAAMAQEMPVMPIADGYSEFFIVRDQATNKPLAGFPYTLTFSGGTLRGETDANGETLRAWSKQSEEIALTPHPEHFRRECFSASYWDSRTSLSLDFSDYDKEEN</sequence>